<evidence type="ECO:0000256" key="15">
    <source>
        <dbReference type="ARBA" id="ARBA00023273"/>
    </source>
</evidence>
<comment type="catalytic activity">
    <reaction evidence="22">
        <text>octanoyl-CoA + H2O = octanoate + CoA + H(+)</text>
        <dbReference type="Rhea" id="RHEA:30143"/>
        <dbReference type="ChEBI" id="CHEBI:15377"/>
        <dbReference type="ChEBI" id="CHEBI:15378"/>
        <dbReference type="ChEBI" id="CHEBI:25646"/>
        <dbReference type="ChEBI" id="CHEBI:57287"/>
        <dbReference type="ChEBI" id="CHEBI:57386"/>
    </reaction>
    <physiologicalReaction direction="left-to-right" evidence="22">
        <dbReference type="Rhea" id="RHEA:30144"/>
    </physiologicalReaction>
</comment>
<dbReference type="InterPro" id="IPR052365">
    <property type="entry name" value="THEM4/THEM5_acyl-CoA_thioest"/>
</dbReference>
<dbReference type="GO" id="GO:0032587">
    <property type="term" value="C:ruffle membrane"/>
    <property type="evidence" value="ECO:0007669"/>
    <property type="project" value="UniProtKB-SubCell"/>
</dbReference>
<reference evidence="28" key="1">
    <citation type="submission" date="2018-05" db="EMBL/GenBank/DDBJ databases">
        <authorList>
            <person name="Lanie J.A."/>
            <person name="Ng W.-L."/>
            <person name="Kazmierczak K.M."/>
            <person name="Andrzejewski T.M."/>
            <person name="Davidsen T.M."/>
            <person name="Wayne K.J."/>
            <person name="Tettelin H."/>
            <person name="Glass J.I."/>
            <person name="Rusch D."/>
            <person name="Podicherti R."/>
            <person name="Tsui H.-C.T."/>
            <person name="Winkler M.E."/>
        </authorList>
    </citation>
    <scope>NUCLEOTIDE SEQUENCE</scope>
</reference>
<evidence type="ECO:0000256" key="21">
    <source>
        <dbReference type="ARBA" id="ARBA00043210"/>
    </source>
</evidence>
<evidence type="ECO:0000256" key="6">
    <source>
        <dbReference type="ARBA" id="ARBA00022490"/>
    </source>
</evidence>
<dbReference type="CDD" id="cd03443">
    <property type="entry name" value="PaaI_thioesterase"/>
    <property type="match status" value="1"/>
</dbReference>
<evidence type="ECO:0000256" key="10">
    <source>
        <dbReference type="ARBA" id="ARBA00022832"/>
    </source>
</evidence>
<protein>
    <recommendedName>
        <fullName evidence="20">Acyl-coenzyme A thioesterase THEM4</fullName>
        <ecNumber evidence="19">3.1.2.2</ecNumber>
    </recommendedName>
    <alternativeName>
        <fullName evidence="21">Thioesterase superfamily member 4</fullName>
    </alternativeName>
</protein>
<keyword evidence="10" id="KW-0276">Fatty acid metabolism</keyword>
<dbReference type="GO" id="GO:0005758">
    <property type="term" value="C:mitochondrial intermembrane space"/>
    <property type="evidence" value="ECO:0007669"/>
    <property type="project" value="UniProtKB-SubCell"/>
</dbReference>
<comment type="catalytic activity">
    <reaction evidence="26">
        <text>tetradecanoyl-CoA + H2O = tetradecanoate + CoA + H(+)</text>
        <dbReference type="Rhea" id="RHEA:40119"/>
        <dbReference type="ChEBI" id="CHEBI:15377"/>
        <dbReference type="ChEBI" id="CHEBI:15378"/>
        <dbReference type="ChEBI" id="CHEBI:30807"/>
        <dbReference type="ChEBI" id="CHEBI:57287"/>
        <dbReference type="ChEBI" id="CHEBI:57385"/>
    </reaction>
    <physiologicalReaction direction="left-to-right" evidence="26">
        <dbReference type="Rhea" id="RHEA:40120"/>
    </physiologicalReaction>
</comment>
<sequence length="134" mass="15001">MTTSNNCQNISLNDSSEYGMCFACGPKNSSGLKLFFKHKDKGVETSFEFDCTFQGFPNYMHGGIISTVLDETMNRAALSQNYWVLTAQLDVKFKQPIIINQKIYAYGEIKRKIGKLIVIEAFIKLPNKSIAATA</sequence>
<evidence type="ECO:0000256" key="26">
    <source>
        <dbReference type="ARBA" id="ARBA00048180"/>
    </source>
</evidence>
<dbReference type="SUPFAM" id="SSF54637">
    <property type="entry name" value="Thioesterase/thiol ester dehydrase-isomerase"/>
    <property type="match status" value="1"/>
</dbReference>
<evidence type="ECO:0000256" key="24">
    <source>
        <dbReference type="ARBA" id="ARBA00047969"/>
    </source>
</evidence>
<accession>A0A382VN95</accession>
<comment type="catalytic activity">
    <reaction evidence="16">
        <text>(5Z,8Z,11Z,14Z)-eicosatetraenoyl-CoA + H2O = (5Z,8Z,11Z,14Z)-eicosatetraenoate + CoA + H(+)</text>
        <dbReference type="Rhea" id="RHEA:40151"/>
        <dbReference type="ChEBI" id="CHEBI:15377"/>
        <dbReference type="ChEBI" id="CHEBI:15378"/>
        <dbReference type="ChEBI" id="CHEBI:32395"/>
        <dbReference type="ChEBI" id="CHEBI:57287"/>
        <dbReference type="ChEBI" id="CHEBI:57368"/>
    </reaction>
    <physiologicalReaction direction="left-to-right" evidence="16">
        <dbReference type="Rhea" id="RHEA:40152"/>
    </physiologicalReaction>
</comment>
<evidence type="ECO:0000313" key="28">
    <source>
        <dbReference type="EMBL" id="SVD47904.1"/>
    </source>
</evidence>
<evidence type="ECO:0000256" key="13">
    <source>
        <dbReference type="ARBA" id="ARBA00023128"/>
    </source>
</evidence>
<evidence type="ECO:0000259" key="27">
    <source>
        <dbReference type="Pfam" id="PF03061"/>
    </source>
</evidence>
<comment type="catalytic activity">
    <reaction evidence="25">
        <text>dodecanoyl-CoA + H2O = dodecanoate + CoA + H(+)</text>
        <dbReference type="Rhea" id="RHEA:30135"/>
        <dbReference type="ChEBI" id="CHEBI:15377"/>
        <dbReference type="ChEBI" id="CHEBI:15378"/>
        <dbReference type="ChEBI" id="CHEBI:18262"/>
        <dbReference type="ChEBI" id="CHEBI:57287"/>
        <dbReference type="ChEBI" id="CHEBI:57375"/>
    </reaction>
    <physiologicalReaction direction="left-to-right" evidence="25">
        <dbReference type="Rhea" id="RHEA:30136"/>
    </physiologicalReaction>
</comment>
<evidence type="ECO:0000256" key="4">
    <source>
        <dbReference type="ARBA" id="ARBA00004637"/>
    </source>
</evidence>
<dbReference type="Pfam" id="PF03061">
    <property type="entry name" value="4HBT"/>
    <property type="match status" value="1"/>
</dbReference>
<keyword evidence="15" id="KW-0966">Cell projection</keyword>
<comment type="subcellular location">
    <subcellularLocation>
        <location evidence="3">Cell projection</location>
        <location evidence="3">Ruffle membrane</location>
    </subcellularLocation>
    <subcellularLocation>
        <location evidence="1">Cytoplasm</location>
    </subcellularLocation>
    <subcellularLocation>
        <location evidence="4">Mitochondrion inner membrane</location>
        <topology evidence="4">Peripheral membrane protein</topology>
    </subcellularLocation>
    <subcellularLocation>
        <location evidence="2">Mitochondrion intermembrane space</location>
    </subcellularLocation>
</comment>
<dbReference type="InterPro" id="IPR029069">
    <property type="entry name" value="HotDog_dom_sf"/>
</dbReference>
<comment type="catalytic activity">
    <reaction evidence="23">
        <text>hexadecanoyl-CoA + H2O = hexadecanoate + CoA + H(+)</text>
        <dbReference type="Rhea" id="RHEA:16645"/>
        <dbReference type="ChEBI" id="CHEBI:7896"/>
        <dbReference type="ChEBI" id="CHEBI:15377"/>
        <dbReference type="ChEBI" id="CHEBI:15378"/>
        <dbReference type="ChEBI" id="CHEBI:57287"/>
        <dbReference type="ChEBI" id="CHEBI:57379"/>
        <dbReference type="EC" id="3.1.2.2"/>
    </reaction>
    <physiologicalReaction direction="left-to-right" evidence="23">
        <dbReference type="Rhea" id="RHEA:16646"/>
    </physiologicalReaction>
</comment>
<keyword evidence="5" id="KW-1003">Cell membrane</keyword>
<gene>
    <name evidence="28" type="ORF">METZ01_LOCUS400758</name>
</gene>
<dbReference type="InterPro" id="IPR006683">
    <property type="entry name" value="Thioestr_dom"/>
</dbReference>
<dbReference type="GO" id="GO:0006915">
    <property type="term" value="P:apoptotic process"/>
    <property type="evidence" value="ECO:0007669"/>
    <property type="project" value="UniProtKB-KW"/>
</dbReference>
<comment type="catalytic activity">
    <reaction evidence="24">
        <text>decanoyl-CoA + H2O = decanoate + CoA + H(+)</text>
        <dbReference type="Rhea" id="RHEA:40059"/>
        <dbReference type="ChEBI" id="CHEBI:15377"/>
        <dbReference type="ChEBI" id="CHEBI:15378"/>
        <dbReference type="ChEBI" id="CHEBI:27689"/>
        <dbReference type="ChEBI" id="CHEBI:57287"/>
        <dbReference type="ChEBI" id="CHEBI:61430"/>
    </reaction>
    <physiologicalReaction direction="left-to-right" evidence="24">
        <dbReference type="Rhea" id="RHEA:40060"/>
    </physiologicalReaction>
</comment>
<evidence type="ECO:0000256" key="2">
    <source>
        <dbReference type="ARBA" id="ARBA00004569"/>
    </source>
</evidence>
<feature type="non-terminal residue" evidence="28">
    <location>
        <position position="134"/>
    </location>
</feature>
<keyword evidence="6" id="KW-0963">Cytoplasm</keyword>
<keyword evidence="8" id="KW-0999">Mitochondrion inner membrane</keyword>
<evidence type="ECO:0000256" key="7">
    <source>
        <dbReference type="ARBA" id="ARBA00022703"/>
    </source>
</evidence>
<dbReference type="GO" id="GO:0016787">
    <property type="term" value="F:hydrolase activity"/>
    <property type="evidence" value="ECO:0007669"/>
    <property type="project" value="UniProtKB-KW"/>
</dbReference>
<dbReference type="GO" id="GO:0006631">
    <property type="term" value="P:fatty acid metabolic process"/>
    <property type="evidence" value="ECO:0007669"/>
    <property type="project" value="UniProtKB-KW"/>
</dbReference>
<name>A0A382VN95_9ZZZZ</name>
<feature type="domain" description="Thioesterase" evidence="27">
    <location>
        <begin position="58"/>
        <end position="123"/>
    </location>
</feature>
<evidence type="ECO:0000256" key="12">
    <source>
        <dbReference type="ARBA" id="ARBA00023098"/>
    </source>
</evidence>
<proteinExistence type="inferred from homology"/>
<evidence type="ECO:0000256" key="11">
    <source>
        <dbReference type="ARBA" id="ARBA00022946"/>
    </source>
</evidence>
<dbReference type="PANTHER" id="PTHR12418:SF19">
    <property type="entry name" value="ACYL-COENZYME A THIOESTERASE THEM4"/>
    <property type="match status" value="1"/>
</dbReference>
<evidence type="ECO:0000256" key="18">
    <source>
        <dbReference type="ARBA" id="ARBA00038456"/>
    </source>
</evidence>
<keyword evidence="12" id="KW-0443">Lipid metabolism</keyword>
<keyword evidence="13" id="KW-0496">Mitochondrion</keyword>
<evidence type="ECO:0000256" key="1">
    <source>
        <dbReference type="ARBA" id="ARBA00004496"/>
    </source>
</evidence>
<comment type="similarity">
    <text evidence="18">Belongs to the THEM4/THEM5 thioesterase family.</text>
</comment>
<evidence type="ECO:0000256" key="8">
    <source>
        <dbReference type="ARBA" id="ARBA00022792"/>
    </source>
</evidence>
<evidence type="ECO:0000256" key="23">
    <source>
        <dbReference type="ARBA" id="ARBA00047734"/>
    </source>
</evidence>
<evidence type="ECO:0000256" key="9">
    <source>
        <dbReference type="ARBA" id="ARBA00022801"/>
    </source>
</evidence>
<dbReference type="GO" id="GO:0005743">
    <property type="term" value="C:mitochondrial inner membrane"/>
    <property type="evidence" value="ECO:0007669"/>
    <property type="project" value="UniProtKB-SubCell"/>
</dbReference>
<organism evidence="28">
    <name type="scientific">marine metagenome</name>
    <dbReference type="NCBI Taxonomy" id="408172"/>
    <lineage>
        <taxon>unclassified sequences</taxon>
        <taxon>metagenomes</taxon>
        <taxon>ecological metagenomes</taxon>
    </lineage>
</organism>
<dbReference type="EC" id="3.1.2.2" evidence="19"/>
<keyword evidence="9" id="KW-0378">Hydrolase</keyword>
<evidence type="ECO:0000256" key="22">
    <source>
        <dbReference type="ARBA" id="ARBA00047588"/>
    </source>
</evidence>
<keyword evidence="7" id="KW-0053">Apoptosis</keyword>
<evidence type="ECO:0000256" key="17">
    <source>
        <dbReference type="ARBA" id="ARBA00037002"/>
    </source>
</evidence>
<keyword evidence="11" id="KW-0809">Transit peptide</keyword>
<evidence type="ECO:0000256" key="20">
    <source>
        <dbReference type="ARBA" id="ARBA00040123"/>
    </source>
</evidence>
<evidence type="ECO:0000256" key="5">
    <source>
        <dbReference type="ARBA" id="ARBA00022475"/>
    </source>
</evidence>
<evidence type="ECO:0000256" key="25">
    <source>
        <dbReference type="ARBA" id="ARBA00048074"/>
    </source>
</evidence>
<evidence type="ECO:0000256" key="19">
    <source>
        <dbReference type="ARBA" id="ARBA00038848"/>
    </source>
</evidence>
<dbReference type="PANTHER" id="PTHR12418">
    <property type="entry name" value="ACYL-COENZYME A THIOESTERASE THEM4"/>
    <property type="match status" value="1"/>
</dbReference>
<dbReference type="EMBL" id="UINC01153276">
    <property type="protein sequence ID" value="SVD47904.1"/>
    <property type="molecule type" value="Genomic_DNA"/>
</dbReference>
<dbReference type="AlphaFoldDB" id="A0A382VN95"/>
<evidence type="ECO:0000256" key="14">
    <source>
        <dbReference type="ARBA" id="ARBA00023136"/>
    </source>
</evidence>
<evidence type="ECO:0000256" key="3">
    <source>
        <dbReference type="ARBA" id="ARBA00004632"/>
    </source>
</evidence>
<comment type="catalytic activity">
    <reaction evidence="17">
        <text>(9Z)-octadecenoyl-CoA + H2O = (9Z)-octadecenoate + CoA + H(+)</text>
        <dbReference type="Rhea" id="RHEA:40139"/>
        <dbReference type="ChEBI" id="CHEBI:15377"/>
        <dbReference type="ChEBI" id="CHEBI:15378"/>
        <dbReference type="ChEBI" id="CHEBI:30823"/>
        <dbReference type="ChEBI" id="CHEBI:57287"/>
        <dbReference type="ChEBI" id="CHEBI:57387"/>
    </reaction>
    <physiologicalReaction direction="left-to-right" evidence="17">
        <dbReference type="Rhea" id="RHEA:40140"/>
    </physiologicalReaction>
</comment>
<keyword evidence="14" id="KW-0472">Membrane</keyword>
<evidence type="ECO:0000256" key="16">
    <source>
        <dbReference type="ARBA" id="ARBA00035852"/>
    </source>
</evidence>
<dbReference type="Gene3D" id="3.10.129.10">
    <property type="entry name" value="Hotdog Thioesterase"/>
    <property type="match status" value="1"/>
</dbReference>